<dbReference type="AlphaFoldDB" id="A0A0F9F1T9"/>
<reference evidence="1" key="1">
    <citation type="journal article" date="2015" name="Nature">
        <title>Complex archaea that bridge the gap between prokaryotes and eukaryotes.</title>
        <authorList>
            <person name="Spang A."/>
            <person name="Saw J.H."/>
            <person name="Jorgensen S.L."/>
            <person name="Zaremba-Niedzwiedzka K."/>
            <person name="Martijn J."/>
            <person name="Lind A.E."/>
            <person name="van Eijk R."/>
            <person name="Schleper C."/>
            <person name="Guy L."/>
            <person name="Ettema T.J."/>
        </authorList>
    </citation>
    <scope>NUCLEOTIDE SEQUENCE</scope>
</reference>
<gene>
    <name evidence="1" type="ORF">LCGC14_2297630</name>
</gene>
<accession>A0A0F9F1T9</accession>
<dbReference type="EMBL" id="LAZR01032324">
    <property type="protein sequence ID" value="KKL51225.1"/>
    <property type="molecule type" value="Genomic_DNA"/>
</dbReference>
<name>A0A0F9F1T9_9ZZZZ</name>
<proteinExistence type="predicted"/>
<organism evidence="1">
    <name type="scientific">marine sediment metagenome</name>
    <dbReference type="NCBI Taxonomy" id="412755"/>
    <lineage>
        <taxon>unclassified sequences</taxon>
        <taxon>metagenomes</taxon>
        <taxon>ecological metagenomes</taxon>
    </lineage>
</organism>
<sequence>MDLLLWPGRLMARISLFQGEDRSSILRQASLRKGFAVSKTARKQHSLRLSGGKLVKVGVKVPR</sequence>
<protein>
    <submittedName>
        <fullName evidence="1">Uncharacterized protein</fullName>
    </submittedName>
</protein>
<comment type="caution">
    <text evidence="1">The sequence shown here is derived from an EMBL/GenBank/DDBJ whole genome shotgun (WGS) entry which is preliminary data.</text>
</comment>
<evidence type="ECO:0000313" key="1">
    <source>
        <dbReference type="EMBL" id="KKL51225.1"/>
    </source>
</evidence>